<dbReference type="EMBL" id="VNJK01000001">
    <property type="protein sequence ID" value="TVX92312.1"/>
    <property type="molecule type" value="Genomic_DNA"/>
</dbReference>
<evidence type="ECO:0000313" key="7">
    <source>
        <dbReference type="EMBL" id="TVX92312.1"/>
    </source>
</evidence>
<feature type="transmembrane region" description="Helical" evidence="6">
    <location>
        <begin position="54"/>
        <end position="74"/>
    </location>
</feature>
<dbReference type="PANTHER" id="PTHR21716:SF68">
    <property type="entry name" value="TRANSPORT PROTEIN YTVI-RELATED"/>
    <property type="match status" value="1"/>
</dbReference>
<evidence type="ECO:0000256" key="2">
    <source>
        <dbReference type="ARBA" id="ARBA00009773"/>
    </source>
</evidence>
<feature type="transmembrane region" description="Helical" evidence="6">
    <location>
        <begin position="6"/>
        <end position="33"/>
    </location>
</feature>
<dbReference type="NCBIfam" id="TIGR02872">
    <property type="entry name" value="spore_ytvI"/>
    <property type="match status" value="1"/>
</dbReference>
<dbReference type="GO" id="GO:0016020">
    <property type="term" value="C:membrane"/>
    <property type="evidence" value="ECO:0007669"/>
    <property type="project" value="UniProtKB-SubCell"/>
</dbReference>
<dbReference type="InterPro" id="IPR014227">
    <property type="entry name" value="YtvI-like"/>
</dbReference>
<feature type="transmembrane region" description="Helical" evidence="6">
    <location>
        <begin position="204"/>
        <end position="223"/>
    </location>
</feature>
<dbReference type="Pfam" id="PF01594">
    <property type="entry name" value="AI-2E_transport"/>
    <property type="match status" value="1"/>
</dbReference>
<feature type="transmembrane region" description="Helical" evidence="6">
    <location>
        <begin position="303"/>
        <end position="328"/>
    </location>
</feature>
<dbReference type="GO" id="GO:0055085">
    <property type="term" value="P:transmembrane transport"/>
    <property type="evidence" value="ECO:0007669"/>
    <property type="project" value="TreeGrafter"/>
</dbReference>
<keyword evidence="4 6" id="KW-1133">Transmembrane helix</keyword>
<organism evidence="7 8">
    <name type="scientific">Paenibacillus agilis</name>
    <dbReference type="NCBI Taxonomy" id="3020863"/>
    <lineage>
        <taxon>Bacteria</taxon>
        <taxon>Bacillati</taxon>
        <taxon>Bacillota</taxon>
        <taxon>Bacilli</taxon>
        <taxon>Bacillales</taxon>
        <taxon>Paenibacillaceae</taxon>
        <taxon>Paenibacillus</taxon>
    </lineage>
</organism>
<feature type="transmembrane region" description="Helical" evidence="6">
    <location>
        <begin position="229"/>
        <end position="251"/>
    </location>
</feature>
<proteinExistence type="inferred from homology"/>
<keyword evidence="5 6" id="KW-0472">Membrane</keyword>
<keyword evidence="3 6" id="KW-0812">Transmembrane</keyword>
<comment type="caution">
    <text evidence="7">The sequence shown here is derived from an EMBL/GenBank/DDBJ whole genome shotgun (WGS) entry which is preliminary data.</text>
</comment>
<evidence type="ECO:0000313" key="8">
    <source>
        <dbReference type="Proteomes" id="UP000318102"/>
    </source>
</evidence>
<evidence type="ECO:0000256" key="4">
    <source>
        <dbReference type="ARBA" id="ARBA00022989"/>
    </source>
</evidence>
<sequence length="340" mass="37410">MSFKHLFLAAVGLLLLYGLFTVGAPFLLACVIAMGLEPLTKAWMRWFKWGRIPAAVLSCTLFTLFLLSGMYYIVVQIVKQLVELVKNSPTYIEGVRVWLEQTMSEAQVNMPEHWEGMFEQLFVTVTGHLQDAAATVSAKAVSLAGVLPNMFIFFIVFMVALFLISFSLDRTRPAILHFFDSKSHNQVNQVITTLKSSVFGFVRAQLILCLFTYVITLCGLLILDTGYPLAIALLVMIVDLLPILGVGSALMPWAVYCIATGDLFTGIGLVVMFIVITALRRIIEPKVVGDSVGIGALPALVSLYVGFKLVGVIGFFIGPLVVIVYNAIRKAGLMEIKIKF</sequence>
<dbReference type="Proteomes" id="UP000318102">
    <property type="component" value="Unassembled WGS sequence"/>
</dbReference>
<accession>A0A559IXF3</accession>
<evidence type="ECO:0000256" key="6">
    <source>
        <dbReference type="SAM" id="Phobius"/>
    </source>
</evidence>
<dbReference type="PROSITE" id="PS51257">
    <property type="entry name" value="PROKAR_LIPOPROTEIN"/>
    <property type="match status" value="1"/>
</dbReference>
<dbReference type="OrthoDB" id="9774361at2"/>
<dbReference type="AlphaFoldDB" id="A0A559IXF3"/>
<gene>
    <name evidence="7" type="primary">ytvI</name>
    <name evidence="7" type="ORF">FPZ44_04080</name>
</gene>
<reference evidence="7 8" key="1">
    <citation type="submission" date="2019-07" db="EMBL/GenBank/DDBJ databases">
        <authorList>
            <person name="Kim J."/>
        </authorList>
    </citation>
    <scope>NUCLEOTIDE SEQUENCE [LARGE SCALE GENOMIC DNA]</scope>
    <source>
        <strain evidence="7 8">N4</strain>
    </source>
</reference>
<comment type="similarity">
    <text evidence="2">Belongs to the autoinducer-2 exporter (AI-2E) (TC 2.A.86) family.</text>
</comment>
<keyword evidence="8" id="KW-1185">Reference proteome</keyword>
<protein>
    <submittedName>
        <fullName evidence="7">Sporulation integral membrane protein YtvI</fullName>
    </submittedName>
</protein>
<comment type="subcellular location">
    <subcellularLocation>
        <location evidence="1">Membrane</location>
        <topology evidence="1">Multi-pass membrane protein</topology>
    </subcellularLocation>
</comment>
<evidence type="ECO:0000256" key="1">
    <source>
        <dbReference type="ARBA" id="ARBA00004141"/>
    </source>
</evidence>
<dbReference type="PANTHER" id="PTHR21716">
    <property type="entry name" value="TRANSMEMBRANE PROTEIN"/>
    <property type="match status" value="1"/>
</dbReference>
<dbReference type="RefSeq" id="WP_144987652.1">
    <property type="nucleotide sequence ID" value="NZ_VNJK01000001.1"/>
</dbReference>
<evidence type="ECO:0000256" key="5">
    <source>
        <dbReference type="ARBA" id="ARBA00023136"/>
    </source>
</evidence>
<name>A0A559IXF3_9BACL</name>
<evidence type="ECO:0000256" key="3">
    <source>
        <dbReference type="ARBA" id="ARBA00022692"/>
    </source>
</evidence>
<dbReference type="InterPro" id="IPR002549">
    <property type="entry name" value="AI-2E-like"/>
</dbReference>
<feature type="transmembrane region" description="Helical" evidence="6">
    <location>
        <begin position="263"/>
        <end position="283"/>
    </location>
</feature>
<feature type="transmembrane region" description="Helical" evidence="6">
    <location>
        <begin position="150"/>
        <end position="168"/>
    </location>
</feature>